<evidence type="ECO:0000313" key="1">
    <source>
        <dbReference type="EMBL" id="QBN17826.1"/>
    </source>
</evidence>
<dbReference type="AlphaFoldDB" id="A0A4P6Y690"/>
<dbReference type="KEGG" id="fnk:E1750_03085"/>
<protein>
    <submittedName>
        <fullName evidence="1">Uncharacterized protein</fullName>
    </submittedName>
</protein>
<name>A0A4P6Y690_9FLAO</name>
<dbReference type="Proteomes" id="UP000291124">
    <property type="component" value="Chromosome"/>
</dbReference>
<dbReference type="EMBL" id="CP037933">
    <property type="protein sequence ID" value="QBN17826.1"/>
    <property type="molecule type" value="Genomic_DNA"/>
</dbReference>
<organism evidence="1 2">
    <name type="scientific">Flavobacterium nackdongense</name>
    <dbReference type="NCBI Taxonomy" id="2547394"/>
    <lineage>
        <taxon>Bacteria</taxon>
        <taxon>Pseudomonadati</taxon>
        <taxon>Bacteroidota</taxon>
        <taxon>Flavobacteriia</taxon>
        <taxon>Flavobacteriales</taxon>
        <taxon>Flavobacteriaceae</taxon>
        <taxon>Flavobacterium</taxon>
    </lineage>
</organism>
<keyword evidence="2" id="KW-1185">Reference proteome</keyword>
<reference evidence="2" key="1">
    <citation type="submission" date="2019-03" db="EMBL/GenBank/DDBJ databases">
        <title>Flavobacterium sp.</title>
        <authorList>
            <person name="Kim H."/>
        </authorList>
    </citation>
    <scope>NUCLEOTIDE SEQUENCE [LARGE SCALE GENOMIC DNA]</scope>
    <source>
        <strain evidence="2">GS13</strain>
    </source>
</reference>
<sequence length="78" mass="9096">MKTSNAILVSFDKSDFKDLLILEIVNHMKENWEDNQVIDLFLDSDFNFVAANKTQAERVKELIFQHKTALKNNVKIDL</sequence>
<gene>
    <name evidence="1" type="ORF">E1750_03085</name>
</gene>
<dbReference type="RefSeq" id="WP_133275357.1">
    <property type="nucleotide sequence ID" value="NZ_CP037933.1"/>
</dbReference>
<proteinExistence type="predicted"/>
<accession>A0A4P6Y690</accession>
<evidence type="ECO:0000313" key="2">
    <source>
        <dbReference type="Proteomes" id="UP000291124"/>
    </source>
</evidence>